<dbReference type="AlphaFoldDB" id="A0A5S3YW27"/>
<sequence>MCSHGCEPSHACTWTYLHGVYVHINLLFEGFSVMKGAVGFQGETGGSLPLVVVANATKGKLKTSFKPVALKHDLHKYR</sequence>
<evidence type="ECO:0000313" key="2">
    <source>
        <dbReference type="Proteomes" id="UP000307362"/>
    </source>
</evidence>
<gene>
    <name evidence="1" type="ORF">CWB73_05035</name>
</gene>
<dbReference type="EMBL" id="PNCM01000012">
    <property type="protein sequence ID" value="TMP82256.1"/>
    <property type="molecule type" value="Genomic_DNA"/>
</dbReference>
<accession>A0A5S3YW27</accession>
<comment type="caution">
    <text evidence="1">The sequence shown here is derived from an EMBL/GenBank/DDBJ whole genome shotgun (WGS) entry which is preliminary data.</text>
</comment>
<dbReference type="Proteomes" id="UP000307362">
    <property type="component" value="Unassembled WGS sequence"/>
</dbReference>
<evidence type="ECO:0000313" key="1">
    <source>
        <dbReference type="EMBL" id="TMP82256.1"/>
    </source>
</evidence>
<reference evidence="1 2" key="1">
    <citation type="submission" date="2017-12" db="EMBL/GenBank/DDBJ databases">
        <authorList>
            <person name="Paulsen S."/>
            <person name="Gram L.K."/>
        </authorList>
    </citation>
    <scope>NUCLEOTIDE SEQUENCE [LARGE SCALE GENOMIC DNA]</scope>
    <source>
        <strain evidence="1 2">S1189</strain>
    </source>
</reference>
<proteinExistence type="predicted"/>
<reference evidence="2" key="2">
    <citation type="submission" date="2019-06" db="EMBL/GenBank/DDBJ databases">
        <title>Co-occurence of chitin degradation, pigmentation and bioactivity in marine Pseudoalteromonas.</title>
        <authorList>
            <person name="Sonnenschein E.C."/>
            <person name="Bech P.K."/>
        </authorList>
    </citation>
    <scope>NUCLEOTIDE SEQUENCE [LARGE SCALE GENOMIC DNA]</scope>
    <source>
        <strain evidence="2">S1189</strain>
    </source>
</reference>
<protein>
    <submittedName>
        <fullName evidence="1">Uncharacterized protein</fullName>
    </submittedName>
</protein>
<dbReference type="OrthoDB" id="9805041at2"/>
<name>A0A5S3YW27_9GAMM</name>
<organism evidence="1 2">
    <name type="scientific">Pseudoalteromonas phenolica</name>
    <dbReference type="NCBI Taxonomy" id="161398"/>
    <lineage>
        <taxon>Bacteria</taxon>
        <taxon>Pseudomonadati</taxon>
        <taxon>Pseudomonadota</taxon>
        <taxon>Gammaproteobacteria</taxon>
        <taxon>Alteromonadales</taxon>
        <taxon>Pseudoalteromonadaceae</taxon>
        <taxon>Pseudoalteromonas</taxon>
    </lineage>
</organism>